<evidence type="ECO:0000256" key="4">
    <source>
        <dbReference type="ARBA" id="ARBA00022692"/>
    </source>
</evidence>
<evidence type="ECO:0000256" key="7">
    <source>
        <dbReference type="ARBA" id="ARBA00023136"/>
    </source>
</evidence>
<evidence type="ECO:0000256" key="6">
    <source>
        <dbReference type="ARBA" id="ARBA00022989"/>
    </source>
</evidence>
<evidence type="ECO:0000256" key="9">
    <source>
        <dbReference type="SAM" id="MobiDB-lite"/>
    </source>
</evidence>
<dbReference type="Proteomes" id="UP000694844">
    <property type="component" value="Chromosome 2"/>
</dbReference>
<name>A0A8B8CV81_CRAVI</name>
<keyword evidence="10" id="KW-1185">Reference proteome</keyword>
<dbReference type="GO" id="GO:0005789">
    <property type="term" value="C:endoplasmic reticulum membrane"/>
    <property type="evidence" value="ECO:0007669"/>
    <property type="project" value="UniProtKB-SubCell"/>
</dbReference>
<sequence>MTKDGKGAATIRRRKLKHGPEELDQARNINRGSVLDDDHPYNKEEEEGYLFDDDILGPSIIKTIMSSEQKLFSGLIALRVVNALFIQTSYVPDEYWQSLEVSHNMAFGYGYLTWEWQHGLRGYLYPSMFAMLYKILSIFGLDHRLLLIKLPRILQGIIAAWGDLYLYKLSWKLSDRATAQWTLFCQITSWFTLYCCTRTLTNSMESVLVTVALYYFPWPDMRSGQKSSTWKFVSLAVLSVLIRPTAAVTWVLLCSWHMQINAAKLWKTIKIYLQYGSILLLLSILVDRLFYGDWVLVQYNFLEFNVLHGGSAFYGSHPWHWYISQGYPVIMATHLIPFLVGGWFAKNKVLLMLILWNIFIFSFLAHKEFRFLLQILPISMHYCGVFFQDLCKKPRLRKKKHKTHKELDVDQKSGNSEKTNNQEDPSSTEQRDSLSEETQHTEDTETRDILGNVESTSKKYKSKTDETDVCPQHVQEMKHKSNLMKAWVLVMVFLLINIPAAVYFGLIHQRGTVVVMKFLYDESFEKNMDVLFLMPCHSTPYYSYLHRNVSMRFLTCEPNLSKEKNYVDEADIFYNDPLGWLKEEYHRKRIPPPSHIVYFDKLKTEISEFLTQTGYNHCGTFFHTHLPEGRTGNTVLVSCR</sequence>
<keyword evidence="5 8" id="KW-0256">Endoplasmic reticulum</keyword>
<accession>A0A8B8CV81</accession>
<dbReference type="RefSeq" id="XP_022319761.1">
    <property type="nucleotide sequence ID" value="XM_022464053.1"/>
</dbReference>
<feature type="region of interest" description="Disordered" evidence="9">
    <location>
        <begin position="1"/>
        <end position="38"/>
    </location>
</feature>
<evidence type="ECO:0000313" key="13">
    <source>
        <dbReference type="RefSeq" id="XP_022319761.1"/>
    </source>
</evidence>
<dbReference type="KEGG" id="cvn:111122333"/>
<evidence type="ECO:0000313" key="12">
    <source>
        <dbReference type="RefSeq" id="XP_022319760.1"/>
    </source>
</evidence>
<evidence type="ECO:0000256" key="5">
    <source>
        <dbReference type="ARBA" id="ARBA00022824"/>
    </source>
</evidence>
<keyword evidence="3" id="KW-0808">Transferase</keyword>
<feature type="transmembrane region" description="Helical" evidence="8">
    <location>
        <begin position="202"/>
        <end position="218"/>
    </location>
</feature>
<feature type="compositionally biased region" description="Polar residues" evidence="9">
    <location>
        <begin position="412"/>
        <end position="428"/>
    </location>
</feature>
<dbReference type="RefSeq" id="XP_022319762.1">
    <property type="nucleotide sequence ID" value="XM_022464054.1"/>
</dbReference>
<keyword evidence="7 8" id="KW-0472">Membrane</keyword>
<evidence type="ECO:0000256" key="8">
    <source>
        <dbReference type="RuleBase" id="RU363075"/>
    </source>
</evidence>
<dbReference type="PANTHER" id="PTHR22760">
    <property type="entry name" value="GLYCOSYLTRANSFERASE"/>
    <property type="match status" value="1"/>
</dbReference>
<feature type="compositionally biased region" description="Basic and acidic residues" evidence="9">
    <location>
        <begin position="429"/>
        <end position="448"/>
    </location>
</feature>
<feature type="transmembrane region" description="Helical" evidence="8">
    <location>
        <begin position="326"/>
        <end position="344"/>
    </location>
</feature>
<dbReference type="GO" id="GO:0000026">
    <property type="term" value="F:alpha-1,2-mannosyltransferase activity"/>
    <property type="evidence" value="ECO:0007669"/>
    <property type="project" value="TreeGrafter"/>
</dbReference>
<evidence type="ECO:0000256" key="2">
    <source>
        <dbReference type="ARBA" id="ARBA00022676"/>
    </source>
</evidence>
<dbReference type="RefSeq" id="XP_022319758.1">
    <property type="nucleotide sequence ID" value="XM_022464050.1"/>
</dbReference>
<protein>
    <recommendedName>
        <fullName evidence="8">Mannosyltransferase</fullName>
        <ecNumber evidence="8">2.4.1.-</ecNumber>
    </recommendedName>
</protein>
<keyword evidence="6 8" id="KW-1133">Transmembrane helix</keyword>
<proteinExistence type="inferred from homology"/>
<feature type="region of interest" description="Disordered" evidence="9">
    <location>
        <begin position="401"/>
        <end position="451"/>
    </location>
</feature>
<evidence type="ECO:0000256" key="1">
    <source>
        <dbReference type="ARBA" id="ARBA00004477"/>
    </source>
</evidence>
<feature type="transmembrane region" description="Helical" evidence="8">
    <location>
        <begin position="230"/>
        <end position="252"/>
    </location>
</feature>
<dbReference type="RefSeq" id="XP_022319760.1">
    <property type="nucleotide sequence ID" value="XM_022464052.1"/>
</dbReference>
<dbReference type="EC" id="2.4.1.-" evidence="8"/>
<feature type="transmembrane region" description="Helical" evidence="8">
    <location>
        <begin position="371"/>
        <end position="391"/>
    </location>
</feature>
<keyword evidence="2 8" id="KW-0328">Glycosyltransferase</keyword>
<dbReference type="OrthoDB" id="416834at2759"/>
<keyword evidence="4 8" id="KW-0812">Transmembrane</keyword>
<dbReference type="PANTHER" id="PTHR22760:SF4">
    <property type="entry name" value="GPI MANNOSYLTRANSFERASE 3"/>
    <property type="match status" value="1"/>
</dbReference>
<feature type="transmembrane region" description="Helical" evidence="8">
    <location>
        <begin position="272"/>
        <end position="291"/>
    </location>
</feature>
<organism evidence="10 14">
    <name type="scientific">Crassostrea virginica</name>
    <name type="common">Eastern oyster</name>
    <dbReference type="NCBI Taxonomy" id="6565"/>
    <lineage>
        <taxon>Eukaryota</taxon>
        <taxon>Metazoa</taxon>
        <taxon>Spiralia</taxon>
        <taxon>Lophotrochozoa</taxon>
        <taxon>Mollusca</taxon>
        <taxon>Bivalvia</taxon>
        <taxon>Autobranchia</taxon>
        <taxon>Pteriomorphia</taxon>
        <taxon>Ostreida</taxon>
        <taxon>Ostreoidea</taxon>
        <taxon>Ostreidae</taxon>
        <taxon>Crassostrea</taxon>
    </lineage>
</organism>
<gene>
    <name evidence="11 12 13 14" type="primary">LOC111122333</name>
</gene>
<comment type="similarity">
    <text evidence="8">Belongs to the glycosyltransferase 22 family.</text>
</comment>
<dbReference type="Pfam" id="PF03901">
    <property type="entry name" value="Glyco_transf_22"/>
    <property type="match status" value="2"/>
</dbReference>
<evidence type="ECO:0000256" key="3">
    <source>
        <dbReference type="ARBA" id="ARBA00022679"/>
    </source>
</evidence>
<reference evidence="11 12" key="1">
    <citation type="submission" date="2025-04" db="UniProtKB">
        <authorList>
            <consortium name="RefSeq"/>
        </authorList>
    </citation>
    <scope>IDENTIFICATION</scope>
    <source>
        <tissue evidence="11 12">Whole sample</tissue>
    </source>
</reference>
<evidence type="ECO:0000313" key="14">
    <source>
        <dbReference type="RefSeq" id="XP_022319762.1"/>
    </source>
</evidence>
<comment type="subcellular location">
    <subcellularLocation>
        <location evidence="1 8">Endoplasmic reticulum membrane</location>
        <topology evidence="1 8">Multi-pass membrane protein</topology>
    </subcellularLocation>
</comment>
<dbReference type="InterPro" id="IPR005599">
    <property type="entry name" value="GPI_mannosylTrfase"/>
</dbReference>
<feature type="transmembrane region" description="Helical" evidence="8">
    <location>
        <begin position="486"/>
        <end position="506"/>
    </location>
</feature>
<evidence type="ECO:0000313" key="11">
    <source>
        <dbReference type="RefSeq" id="XP_022319758.1"/>
    </source>
</evidence>
<dbReference type="GeneID" id="111122333"/>
<dbReference type="AlphaFoldDB" id="A0A8B8CV81"/>
<dbReference type="GO" id="GO:0006506">
    <property type="term" value="P:GPI anchor biosynthetic process"/>
    <property type="evidence" value="ECO:0007669"/>
    <property type="project" value="TreeGrafter"/>
</dbReference>
<feature type="transmembrane region" description="Helical" evidence="8">
    <location>
        <begin position="349"/>
        <end position="365"/>
    </location>
</feature>
<evidence type="ECO:0000313" key="10">
    <source>
        <dbReference type="Proteomes" id="UP000694844"/>
    </source>
</evidence>